<dbReference type="SMART" id="SM00829">
    <property type="entry name" value="PKS_ER"/>
    <property type="match status" value="1"/>
</dbReference>
<evidence type="ECO:0000313" key="3">
    <source>
        <dbReference type="Proteomes" id="UP001017257"/>
    </source>
</evidence>
<dbReference type="SUPFAM" id="SSF51735">
    <property type="entry name" value="NAD(P)-binding Rossmann-fold domains"/>
    <property type="match status" value="1"/>
</dbReference>
<dbReference type="CDD" id="cd05289">
    <property type="entry name" value="MDR_like_2"/>
    <property type="match status" value="1"/>
</dbReference>
<name>A0ABY5RZ70_9HYPH</name>
<evidence type="ECO:0000313" key="2">
    <source>
        <dbReference type="EMBL" id="UVF22560.1"/>
    </source>
</evidence>
<dbReference type="RefSeq" id="WP_173945302.1">
    <property type="nucleotide sequence ID" value="NZ_CP102846.1"/>
</dbReference>
<gene>
    <name evidence="2" type="ORF">HPT29_025810</name>
</gene>
<sequence>MTPSVKTEPAGVPGPALSKAVRIHAFGSPDVITLEDIERPTAMEGEVLVQVKAAGVGPWDAWIRAGKSAMPQPLPLTLGSDFSGIVEAVGPSVTQFRRGESVFGVTNPRFVGAYAEYATAAASMIAKKPARIADVDAASVPVVAVTAWQALFDHGQLQPGQSVLVHGAAGNVGSYAIQFARHAKLNVIATATGVDVDYVRSLGANQVIDFRMERFEGIARDLDAVIDLVGGETQQRSFSTLKPGGVLVSTVSPPDQELASKQGVRALFFLVEVNTERLERIAAAIDANELAPSVGTVLPLAAARTAHEMLEGTRPHPRGKIVLRVDT</sequence>
<dbReference type="Pfam" id="PF13602">
    <property type="entry name" value="ADH_zinc_N_2"/>
    <property type="match status" value="1"/>
</dbReference>
<dbReference type="Gene3D" id="3.40.50.720">
    <property type="entry name" value="NAD(P)-binding Rossmann-like Domain"/>
    <property type="match status" value="1"/>
</dbReference>
<dbReference type="PANTHER" id="PTHR11695">
    <property type="entry name" value="ALCOHOL DEHYDROGENASE RELATED"/>
    <property type="match status" value="1"/>
</dbReference>
<keyword evidence="3" id="KW-1185">Reference proteome</keyword>
<evidence type="ECO:0000259" key="1">
    <source>
        <dbReference type="SMART" id="SM00829"/>
    </source>
</evidence>
<dbReference type="PANTHER" id="PTHR11695:SF294">
    <property type="entry name" value="RETICULON-4-INTERACTING PROTEIN 1, MITOCHONDRIAL"/>
    <property type="match status" value="1"/>
</dbReference>
<keyword evidence="2" id="KW-0614">Plasmid</keyword>
<dbReference type="InterPro" id="IPR050700">
    <property type="entry name" value="YIM1/Zinc_Alcohol_DH_Fams"/>
</dbReference>
<dbReference type="SUPFAM" id="SSF50129">
    <property type="entry name" value="GroES-like"/>
    <property type="match status" value="1"/>
</dbReference>
<dbReference type="Gene3D" id="3.90.180.10">
    <property type="entry name" value="Medium-chain alcohol dehydrogenases, catalytic domain"/>
    <property type="match status" value="1"/>
</dbReference>
<proteinExistence type="predicted"/>
<dbReference type="Pfam" id="PF08240">
    <property type="entry name" value="ADH_N"/>
    <property type="match status" value="1"/>
</dbReference>
<dbReference type="InterPro" id="IPR013154">
    <property type="entry name" value="ADH-like_N"/>
</dbReference>
<dbReference type="EMBL" id="CP102846">
    <property type="protein sequence ID" value="UVF22560.1"/>
    <property type="molecule type" value="Genomic_DNA"/>
</dbReference>
<reference evidence="2" key="1">
    <citation type="submission" date="2022-08" db="EMBL/GenBank/DDBJ databases">
        <title>Microvirga terrae sp. nov., isolated from soil.</title>
        <authorList>
            <person name="Kim K.H."/>
            <person name="Seo Y.L."/>
            <person name="Kim J.M."/>
            <person name="Lee J.K."/>
            <person name="Han D.M."/>
            <person name="Jeon C.O."/>
        </authorList>
    </citation>
    <scope>NUCLEOTIDE SEQUENCE</scope>
    <source>
        <strain evidence="2">R24</strain>
        <plasmid evidence="2">pR24_1</plasmid>
    </source>
</reference>
<dbReference type="InterPro" id="IPR020843">
    <property type="entry name" value="ER"/>
</dbReference>
<geneLocation type="plasmid" evidence="2 3">
    <name>pR24_1</name>
</geneLocation>
<feature type="domain" description="Enoyl reductase (ER)" evidence="1">
    <location>
        <begin position="27"/>
        <end position="323"/>
    </location>
</feature>
<organism evidence="2 3">
    <name type="scientific">Microvirga terrae</name>
    <dbReference type="NCBI Taxonomy" id="2740529"/>
    <lineage>
        <taxon>Bacteria</taxon>
        <taxon>Pseudomonadati</taxon>
        <taxon>Pseudomonadota</taxon>
        <taxon>Alphaproteobacteria</taxon>
        <taxon>Hyphomicrobiales</taxon>
        <taxon>Methylobacteriaceae</taxon>
        <taxon>Microvirga</taxon>
    </lineage>
</organism>
<keyword evidence="2" id="KW-0808">Transferase</keyword>
<dbReference type="InterPro" id="IPR011032">
    <property type="entry name" value="GroES-like_sf"/>
</dbReference>
<protein>
    <submittedName>
        <fullName evidence="2">NADP-dependent oxidoreductase</fullName>
    </submittedName>
</protein>
<dbReference type="InterPro" id="IPR036291">
    <property type="entry name" value="NAD(P)-bd_dom_sf"/>
</dbReference>
<dbReference type="GO" id="GO:0016740">
    <property type="term" value="F:transferase activity"/>
    <property type="evidence" value="ECO:0007669"/>
    <property type="project" value="UniProtKB-KW"/>
</dbReference>
<dbReference type="Proteomes" id="UP001017257">
    <property type="component" value="Plasmid pR24_1"/>
</dbReference>
<accession>A0ABY5RZ70</accession>